<feature type="compositionally biased region" description="Pro residues" evidence="1">
    <location>
        <begin position="7"/>
        <end position="16"/>
    </location>
</feature>
<feature type="region of interest" description="Disordered" evidence="1">
    <location>
        <begin position="1"/>
        <end position="51"/>
    </location>
</feature>
<proteinExistence type="predicted"/>
<dbReference type="AlphaFoldDB" id="A0AAQ3TIT4"/>
<accession>A0AAQ3TIT4</accession>
<gene>
    <name evidence="2" type="ORF">U9M48_022726</name>
</gene>
<sequence length="107" mass="11807">MPRLHPAGPPLPPSALAPPGLRYPPRRHSTDTNPAAAPNPRPSSIHSRSRPDSIIECGCAATTRYERWQLRFNPIPTATRIDHGRAAAWDSPDEVKARLKYWAQAVA</sequence>
<evidence type="ECO:0000313" key="2">
    <source>
        <dbReference type="EMBL" id="WVZ74558.1"/>
    </source>
</evidence>
<name>A0AAQ3TIT4_PASNO</name>
<organism evidence="2 3">
    <name type="scientific">Paspalum notatum var. saurae</name>
    <dbReference type="NCBI Taxonomy" id="547442"/>
    <lineage>
        <taxon>Eukaryota</taxon>
        <taxon>Viridiplantae</taxon>
        <taxon>Streptophyta</taxon>
        <taxon>Embryophyta</taxon>
        <taxon>Tracheophyta</taxon>
        <taxon>Spermatophyta</taxon>
        <taxon>Magnoliopsida</taxon>
        <taxon>Liliopsida</taxon>
        <taxon>Poales</taxon>
        <taxon>Poaceae</taxon>
        <taxon>PACMAD clade</taxon>
        <taxon>Panicoideae</taxon>
        <taxon>Andropogonodae</taxon>
        <taxon>Paspaleae</taxon>
        <taxon>Paspalinae</taxon>
        <taxon>Paspalum</taxon>
    </lineage>
</organism>
<feature type="compositionally biased region" description="Low complexity" evidence="1">
    <location>
        <begin position="33"/>
        <end position="46"/>
    </location>
</feature>
<keyword evidence="3" id="KW-1185">Reference proteome</keyword>
<evidence type="ECO:0000256" key="1">
    <source>
        <dbReference type="SAM" id="MobiDB-lite"/>
    </source>
</evidence>
<dbReference type="EMBL" id="CP144749">
    <property type="protein sequence ID" value="WVZ74558.1"/>
    <property type="molecule type" value="Genomic_DNA"/>
</dbReference>
<protein>
    <submittedName>
        <fullName evidence="2">Uncharacterized protein</fullName>
    </submittedName>
</protein>
<evidence type="ECO:0000313" key="3">
    <source>
        <dbReference type="Proteomes" id="UP001341281"/>
    </source>
</evidence>
<reference evidence="2 3" key="1">
    <citation type="submission" date="2024-02" db="EMBL/GenBank/DDBJ databases">
        <title>High-quality chromosome-scale genome assembly of Pensacola bahiagrass (Paspalum notatum Flugge var. saurae).</title>
        <authorList>
            <person name="Vega J.M."/>
            <person name="Podio M."/>
            <person name="Orjuela J."/>
            <person name="Siena L.A."/>
            <person name="Pessino S.C."/>
            <person name="Combes M.C."/>
            <person name="Mariac C."/>
            <person name="Albertini E."/>
            <person name="Pupilli F."/>
            <person name="Ortiz J.P.A."/>
            <person name="Leblanc O."/>
        </authorList>
    </citation>
    <scope>NUCLEOTIDE SEQUENCE [LARGE SCALE GENOMIC DNA]</scope>
    <source>
        <strain evidence="2">R1</strain>
        <tissue evidence="2">Leaf</tissue>
    </source>
</reference>
<dbReference type="Proteomes" id="UP001341281">
    <property type="component" value="Chromosome 05"/>
</dbReference>